<comment type="function">
    <text evidence="5">Part of the ABC transporter complex HmuTUV involved in hemin import. Responsible for energy coupling to the transport system.</text>
</comment>
<evidence type="ECO:0000313" key="8">
    <source>
        <dbReference type="Proteomes" id="UP000503018"/>
    </source>
</evidence>
<dbReference type="KEGG" id="slan:GV829_11075"/>
<dbReference type="InterPro" id="IPR003593">
    <property type="entry name" value="AAA+_ATPase"/>
</dbReference>
<dbReference type="InterPro" id="IPR003439">
    <property type="entry name" value="ABC_transporter-like_ATP-bd"/>
</dbReference>
<keyword evidence="1" id="KW-0813">Transport</keyword>
<evidence type="ECO:0000256" key="3">
    <source>
        <dbReference type="ARBA" id="ARBA00022840"/>
    </source>
</evidence>
<dbReference type="EMBL" id="CP053015">
    <property type="protein sequence ID" value="QJQ32918.1"/>
    <property type="molecule type" value="Genomic_DNA"/>
</dbReference>
<feature type="domain" description="ABC transporter" evidence="6">
    <location>
        <begin position="4"/>
        <end position="239"/>
    </location>
</feature>
<sequence>MAEVLVRSLTVKTGHATLVRAASFNLSAGELVIIIGENGAGKSSLMRAVAGYLPVTNGRCLIDGKDIARLKPAERAKLMAWLPQSPSIAWPIRVRDAVALGRFPHGAVPWKLAPTDAAAIDKALTDCDLDHLVNRSITTLSGGELARVHIARALACDVPVLLADEPVAALDPRHQLSVMQLLRNMTERGASVLVILHDLALAARFADRIIGMKGGEIIIDSNAVDVISPVVIRELFGVEVAVNHDSGWPQPVLVG</sequence>
<name>A0A6M4AUV6_9SPHN</name>
<dbReference type="CDD" id="cd03214">
    <property type="entry name" value="ABC_Iron-Siderophores_B12_Hemin"/>
    <property type="match status" value="1"/>
</dbReference>
<keyword evidence="4" id="KW-1278">Translocase</keyword>
<dbReference type="InterPro" id="IPR027417">
    <property type="entry name" value="P-loop_NTPase"/>
</dbReference>
<dbReference type="GO" id="GO:0016887">
    <property type="term" value="F:ATP hydrolysis activity"/>
    <property type="evidence" value="ECO:0007669"/>
    <property type="project" value="InterPro"/>
</dbReference>
<organism evidence="7 8">
    <name type="scientific">Sphingomonas lacunae</name>
    <dbReference type="NCBI Taxonomy" id="2698828"/>
    <lineage>
        <taxon>Bacteria</taxon>
        <taxon>Pseudomonadati</taxon>
        <taxon>Pseudomonadota</taxon>
        <taxon>Alphaproteobacteria</taxon>
        <taxon>Sphingomonadales</taxon>
        <taxon>Sphingomonadaceae</taxon>
        <taxon>Sphingomonas</taxon>
    </lineage>
</organism>
<evidence type="ECO:0000256" key="5">
    <source>
        <dbReference type="ARBA" id="ARBA00037066"/>
    </source>
</evidence>
<dbReference type="GO" id="GO:0005524">
    <property type="term" value="F:ATP binding"/>
    <property type="evidence" value="ECO:0007669"/>
    <property type="project" value="UniProtKB-KW"/>
</dbReference>
<proteinExistence type="predicted"/>
<evidence type="ECO:0000259" key="6">
    <source>
        <dbReference type="PROSITE" id="PS50893"/>
    </source>
</evidence>
<dbReference type="RefSeq" id="WP_169946663.1">
    <property type="nucleotide sequence ID" value="NZ_CP053015.1"/>
</dbReference>
<protein>
    <submittedName>
        <fullName evidence="7">ABC transporter ATP-binding protein</fullName>
    </submittedName>
</protein>
<evidence type="ECO:0000313" key="7">
    <source>
        <dbReference type="EMBL" id="QJQ32918.1"/>
    </source>
</evidence>
<dbReference type="Gene3D" id="3.40.50.300">
    <property type="entry name" value="P-loop containing nucleotide triphosphate hydrolases"/>
    <property type="match status" value="1"/>
</dbReference>
<evidence type="ECO:0000256" key="2">
    <source>
        <dbReference type="ARBA" id="ARBA00022741"/>
    </source>
</evidence>
<dbReference type="AlphaFoldDB" id="A0A6M4AUV6"/>
<dbReference type="SMART" id="SM00382">
    <property type="entry name" value="AAA"/>
    <property type="match status" value="1"/>
</dbReference>
<dbReference type="PANTHER" id="PTHR42794:SF1">
    <property type="entry name" value="HEMIN IMPORT ATP-BINDING PROTEIN HMUV"/>
    <property type="match status" value="1"/>
</dbReference>
<gene>
    <name evidence="7" type="ORF">GV829_11075</name>
</gene>
<dbReference type="Pfam" id="PF00005">
    <property type="entry name" value="ABC_tran"/>
    <property type="match status" value="1"/>
</dbReference>
<keyword evidence="3 7" id="KW-0067">ATP-binding</keyword>
<dbReference type="SUPFAM" id="SSF52540">
    <property type="entry name" value="P-loop containing nucleoside triphosphate hydrolases"/>
    <property type="match status" value="1"/>
</dbReference>
<evidence type="ECO:0000256" key="4">
    <source>
        <dbReference type="ARBA" id="ARBA00022967"/>
    </source>
</evidence>
<accession>A0A6M4AUV6</accession>
<dbReference type="PROSITE" id="PS50893">
    <property type="entry name" value="ABC_TRANSPORTER_2"/>
    <property type="match status" value="1"/>
</dbReference>
<dbReference type="Proteomes" id="UP000503018">
    <property type="component" value="Chromosome"/>
</dbReference>
<reference evidence="7 8" key="1">
    <citation type="submission" date="2020-01" db="EMBL/GenBank/DDBJ databases">
        <title>Sphingomonas sp. strain CSW-10.</title>
        <authorList>
            <person name="Chen W.-M."/>
        </authorList>
    </citation>
    <scope>NUCLEOTIDE SEQUENCE [LARGE SCALE GENOMIC DNA]</scope>
    <source>
        <strain evidence="7 8">CSW-10</strain>
    </source>
</reference>
<keyword evidence="2" id="KW-0547">Nucleotide-binding</keyword>
<evidence type="ECO:0000256" key="1">
    <source>
        <dbReference type="ARBA" id="ARBA00022448"/>
    </source>
</evidence>
<keyword evidence="8" id="KW-1185">Reference proteome</keyword>
<dbReference type="PANTHER" id="PTHR42794">
    <property type="entry name" value="HEMIN IMPORT ATP-BINDING PROTEIN HMUV"/>
    <property type="match status" value="1"/>
</dbReference>